<evidence type="ECO:0000259" key="6">
    <source>
        <dbReference type="PROSITE" id="PS50865"/>
    </source>
</evidence>
<feature type="compositionally biased region" description="Basic and acidic residues" evidence="5">
    <location>
        <begin position="98"/>
        <end position="113"/>
    </location>
</feature>
<proteinExistence type="predicted"/>
<feature type="domain" description="MYND-type" evidence="6">
    <location>
        <begin position="32"/>
        <end position="75"/>
    </location>
</feature>
<dbReference type="AlphaFoldDB" id="A0A6A5YIM1"/>
<dbReference type="GO" id="GO:0008270">
    <property type="term" value="F:zinc ion binding"/>
    <property type="evidence" value="ECO:0007669"/>
    <property type="project" value="UniProtKB-KW"/>
</dbReference>
<keyword evidence="1" id="KW-0479">Metal-binding</keyword>
<evidence type="ECO:0000313" key="7">
    <source>
        <dbReference type="EMBL" id="KAF2106187.1"/>
    </source>
</evidence>
<organism evidence="7 8">
    <name type="scientific">Lophiotrema nucula</name>
    <dbReference type="NCBI Taxonomy" id="690887"/>
    <lineage>
        <taxon>Eukaryota</taxon>
        <taxon>Fungi</taxon>
        <taxon>Dikarya</taxon>
        <taxon>Ascomycota</taxon>
        <taxon>Pezizomycotina</taxon>
        <taxon>Dothideomycetes</taxon>
        <taxon>Pleosporomycetidae</taxon>
        <taxon>Pleosporales</taxon>
        <taxon>Lophiotremataceae</taxon>
        <taxon>Lophiotrema</taxon>
    </lineage>
</organism>
<keyword evidence="8" id="KW-1185">Reference proteome</keyword>
<dbReference type="PROSITE" id="PS50865">
    <property type="entry name" value="ZF_MYND_2"/>
    <property type="match status" value="1"/>
</dbReference>
<evidence type="ECO:0000313" key="8">
    <source>
        <dbReference type="Proteomes" id="UP000799770"/>
    </source>
</evidence>
<dbReference type="Gene3D" id="6.10.140.2220">
    <property type="match status" value="1"/>
</dbReference>
<dbReference type="PROSITE" id="PS01360">
    <property type="entry name" value="ZF_MYND_1"/>
    <property type="match status" value="1"/>
</dbReference>
<reference evidence="7" key="1">
    <citation type="journal article" date="2020" name="Stud. Mycol.">
        <title>101 Dothideomycetes genomes: a test case for predicting lifestyles and emergence of pathogens.</title>
        <authorList>
            <person name="Haridas S."/>
            <person name="Albert R."/>
            <person name="Binder M."/>
            <person name="Bloem J."/>
            <person name="Labutti K."/>
            <person name="Salamov A."/>
            <person name="Andreopoulos B."/>
            <person name="Baker S."/>
            <person name="Barry K."/>
            <person name="Bills G."/>
            <person name="Bluhm B."/>
            <person name="Cannon C."/>
            <person name="Castanera R."/>
            <person name="Culley D."/>
            <person name="Daum C."/>
            <person name="Ezra D."/>
            <person name="Gonzalez J."/>
            <person name="Henrissat B."/>
            <person name="Kuo A."/>
            <person name="Liang C."/>
            <person name="Lipzen A."/>
            <person name="Lutzoni F."/>
            <person name="Magnuson J."/>
            <person name="Mondo S."/>
            <person name="Nolan M."/>
            <person name="Ohm R."/>
            <person name="Pangilinan J."/>
            <person name="Park H.-J."/>
            <person name="Ramirez L."/>
            <person name="Alfaro M."/>
            <person name="Sun H."/>
            <person name="Tritt A."/>
            <person name="Yoshinaga Y."/>
            <person name="Zwiers L.-H."/>
            <person name="Turgeon B."/>
            <person name="Goodwin S."/>
            <person name="Spatafora J."/>
            <person name="Crous P."/>
            <person name="Grigoriev I."/>
        </authorList>
    </citation>
    <scope>NUCLEOTIDE SEQUENCE</scope>
    <source>
        <strain evidence="7">CBS 627.86</strain>
    </source>
</reference>
<name>A0A6A5YIM1_9PLEO</name>
<keyword evidence="3" id="KW-0862">Zinc</keyword>
<feature type="region of interest" description="Disordered" evidence="5">
    <location>
        <begin position="88"/>
        <end position="113"/>
    </location>
</feature>
<feature type="region of interest" description="Disordered" evidence="5">
    <location>
        <begin position="1"/>
        <end position="32"/>
    </location>
</feature>
<protein>
    <recommendedName>
        <fullName evidence="6">MYND-type domain-containing protein</fullName>
    </recommendedName>
</protein>
<dbReference type="InterPro" id="IPR002893">
    <property type="entry name" value="Znf_MYND"/>
</dbReference>
<sequence>MTDPSPGSEPSASPPTDSSKPPSSSRSPSETCANCVKIPSTPSKLPLRQCLRCHSITYCSKECQKADFKAHKKACSALAQEYSKVHTPKMASRATPKANEKGGRAIQKWEYDT</sequence>
<evidence type="ECO:0000256" key="4">
    <source>
        <dbReference type="PROSITE-ProRule" id="PRU00134"/>
    </source>
</evidence>
<dbReference type="SUPFAM" id="SSF144232">
    <property type="entry name" value="HIT/MYND zinc finger-like"/>
    <property type="match status" value="1"/>
</dbReference>
<dbReference type="OrthoDB" id="341421at2759"/>
<dbReference type="EMBL" id="ML977365">
    <property type="protein sequence ID" value="KAF2106187.1"/>
    <property type="molecule type" value="Genomic_DNA"/>
</dbReference>
<gene>
    <name evidence="7" type="ORF">BDV96DRAFT_534120</name>
</gene>
<dbReference type="Pfam" id="PF01753">
    <property type="entry name" value="zf-MYND"/>
    <property type="match status" value="1"/>
</dbReference>
<evidence type="ECO:0000256" key="3">
    <source>
        <dbReference type="ARBA" id="ARBA00022833"/>
    </source>
</evidence>
<evidence type="ECO:0000256" key="5">
    <source>
        <dbReference type="SAM" id="MobiDB-lite"/>
    </source>
</evidence>
<accession>A0A6A5YIM1</accession>
<evidence type="ECO:0000256" key="1">
    <source>
        <dbReference type="ARBA" id="ARBA00022723"/>
    </source>
</evidence>
<dbReference type="Proteomes" id="UP000799770">
    <property type="component" value="Unassembled WGS sequence"/>
</dbReference>
<feature type="compositionally biased region" description="Low complexity" evidence="5">
    <location>
        <begin position="1"/>
        <end position="29"/>
    </location>
</feature>
<evidence type="ECO:0000256" key="2">
    <source>
        <dbReference type="ARBA" id="ARBA00022771"/>
    </source>
</evidence>
<keyword evidence="2 4" id="KW-0863">Zinc-finger</keyword>